<accession>A0AAV4IHD4</accession>
<proteinExistence type="predicted"/>
<evidence type="ECO:0000313" key="3">
    <source>
        <dbReference type="Proteomes" id="UP000762676"/>
    </source>
</evidence>
<gene>
    <name evidence="2" type="ORF">ElyMa_001287800</name>
</gene>
<dbReference type="EMBL" id="BMAT01002554">
    <property type="protein sequence ID" value="GFS09013.1"/>
    <property type="molecule type" value="Genomic_DNA"/>
</dbReference>
<sequence length="116" mass="12685">MLLRAVSHDAYPLGNILDRLWTSDDDSGTVSGLTSLMREIQMVGSPANSSLGAVVYSNNSSAKSKLKNPPLAKGNYSSRIFLSSWNIPIRDRDRTRDGPRSSVHDTRHVKPYAIGA</sequence>
<evidence type="ECO:0000256" key="1">
    <source>
        <dbReference type="SAM" id="MobiDB-lite"/>
    </source>
</evidence>
<feature type="compositionally biased region" description="Basic and acidic residues" evidence="1">
    <location>
        <begin position="90"/>
        <end position="108"/>
    </location>
</feature>
<dbReference type="AlphaFoldDB" id="A0AAV4IHD4"/>
<name>A0AAV4IHD4_9GAST</name>
<reference evidence="2 3" key="1">
    <citation type="journal article" date="2021" name="Elife">
        <title>Chloroplast acquisition without the gene transfer in kleptoplastic sea slugs, Plakobranchus ocellatus.</title>
        <authorList>
            <person name="Maeda T."/>
            <person name="Takahashi S."/>
            <person name="Yoshida T."/>
            <person name="Shimamura S."/>
            <person name="Takaki Y."/>
            <person name="Nagai Y."/>
            <person name="Toyoda A."/>
            <person name="Suzuki Y."/>
            <person name="Arimoto A."/>
            <person name="Ishii H."/>
            <person name="Satoh N."/>
            <person name="Nishiyama T."/>
            <person name="Hasebe M."/>
            <person name="Maruyama T."/>
            <person name="Minagawa J."/>
            <person name="Obokata J."/>
            <person name="Shigenobu S."/>
        </authorList>
    </citation>
    <scope>NUCLEOTIDE SEQUENCE [LARGE SCALE GENOMIC DNA]</scope>
</reference>
<evidence type="ECO:0000313" key="2">
    <source>
        <dbReference type="EMBL" id="GFS09013.1"/>
    </source>
</evidence>
<feature type="region of interest" description="Disordered" evidence="1">
    <location>
        <begin position="90"/>
        <end position="116"/>
    </location>
</feature>
<protein>
    <submittedName>
        <fullName evidence="2">Uncharacterized protein</fullName>
    </submittedName>
</protein>
<organism evidence="2 3">
    <name type="scientific">Elysia marginata</name>
    <dbReference type="NCBI Taxonomy" id="1093978"/>
    <lineage>
        <taxon>Eukaryota</taxon>
        <taxon>Metazoa</taxon>
        <taxon>Spiralia</taxon>
        <taxon>Lophotrochozoa</taxon>
        <taxon>Mollusca</taxon>
        <taxon>Gastropoda</taxon>
        <taxon>Heterobranchia</taxon>
        <taxon>Euthyneura</taxon>
        <taxon>Panpulmonata</taxon>
        <taxon>Sacoglossa</taxon>
        <taxon>Placobranchoidea</taxon>
        <taxon>Plakobranchidae</taxon>
        <taxon>Elysia</taxon>
    </lineage>
</organism>
<comment type="caution">
    <text evidence="2">The sequence shown here is derived from an EMBL/GenBank/DDBJ whole genome shotgun (WGS) entry which is preliminary data.</text>
</comment>
<keyword evidence="3" id="KW-1185">Reference proteome</keyword>
<dbReference type="Proteomes" id="UP000762676">
    <property type="component" value="Unassembled WGS sequence"/>
</dbReference>